<keyword evidence="1" id="KW-1133">Transmembrane helix</keyword>
<proteinExistence type="predicted"/>
<organism evidence="2 3">
    <name type="scientific">Pseudodesulfovibrio profundus</name>
    <dbReference type="NCBI Taxonomy" id="57320"/>
    <lineage>
        <taxon>Bacteria</taxon>
        <taxon>Pseudomonadati</taxon>
        <taxon>Thermodesulfobacteriota</taxon>
        <taxon>Desulfovibrionia</taxon>
        <taxon>Desulfovibrionales</taxon>
        <taxon>Desulfovibrionaceae</taxon>
    </lineage>
</organism>
<protein>
    <recommendedName>
        <fullName evidence="4">Chemotaxis methyl-accepting receptor HlyB-like 4HB MCP domain-containing protein</fullName>
    </recommendedName>
</protein>
<feature type="transmembrane region" description="Helical" evidence="1">
    <location>
        <begin position="12"/>
        <end position="30"/>
    </location>
</feature>
<evidence type="ECO:0000313" key="3">
    <source>
        <dbReference type="Proteomes" id="UP000219215"/>
    </source>
</evidence>
<keyword evidence="1" id="KW-0472">Membrane</keyword>
<reference evidence="3" key="1">
    <citation type="submission" date="2017-09" db="EMBL/GenBank/DDBJ databases">
        <authorList>
            <person name="Regsiter A."/>
            <person name="William W."/>
        </authorList>
    </citation>
    <scope>NUCLEOTIDE SEQUENCE [LARGE SCALE GENOMIC DNA]</scope>
    <source>
        <strain evidence="3">500-1</strain>
    </source>
</reference>
<dbReference type="EMBL" id="LT907975">
    <property type="protein sequence ID" value="SOB57508.1"/>
    <property type="molecule type" value="Genomic_DNA"/>
</dbReference>
<keyword evidence="1" id="KW-0812">Transmembrane</keyword>
<dbReference type="AlphaFoldDB" id="A0A2C8F4H7"/>
<evidence type="ECO:0000256" key="1">
    <source>
        <dbReference type="SAM" id="Phobius"/>
    </source>
</evidence>
<dbReference type="Proteomes" id="UP000219215">
    <property type="component" value="Chromosome DPRO"/>
</dbReference>
<keyword evidence="3" id="KW-1185">Reference proteome</keyword>
<sequence length="230" mass="25472">MKLAQSVKVGAWFLIALNLLIAFGSIWIFMRMAPAIEVIISQNEVSLEASEEMLAALLNIKTSEIPSAELIESFVNALTKAKNNITEKEESAVIDTIIHHYEDAYKGNNIAQKKTVNAIVTLGDINRAAMRRADANAKQLGYAGAWGVVFMATITFMVGMIFLRSMKKNLLEPVQEIDAVIIAFREGDMMRRCSMKNPPKSIKKIFGNINDLLDMQCSARIDGGSQEKKS</sequence>
<dbReference type="RefSeq" id="WP_097010743.1">
    <property type="nucleotide sequence ID" value="NZ_LT907975.1"/>
</dbReference>
<gene>
    <name evidence="2" type="ORF">DPRO_0624</name>
</gene>
<evidence type="ECO:0000313" key="2">
    <source>
        <dbReference type="EMBL" id="SOB57508.1"/>
    </source>
</evidence>
<evidence type="ECO:0008006" key="4">
    <source>
        <dbReference type="Google" id="ProtNLM"/>
    </source>
</evidence>
<accession>A0A2C8F4H7</accession>
<name>A0A2C8F4H7_9BACT</name>
<feature type="transmembrane region" description="Helical" evidence="1">
    <location>
        <begin position="140"/>
        <end position="163"/>
    </location>
</feature>
<dbReference type="OrthoDB" id="9816090at2"/>
<dbReference type="KEGG" id="pprf:DPRO_0624"/>